<dbReference type="InterPro" id="IPR050882">
    <property type="entry name" value="Prepilin_peptidase/N-MTase"/>
</dbReference>
<feature type="transmembrane region" description="Helical" evidence="1">
    <location>
        <begin position="158"/>
        <end position="178"/>
    </location>
</feature>
<dbReference type="PANTHER" id="PTHR30487">
    <property type="entry name" value="TYPE 4 PREPILIN-LIKE PROTEINS LEADER PEPTIDE-PROCESSING ENZYME"/>
    <property type="match status" value="1"/>
</dbReference>
<organism evidence="4 5">
    <name type="scientific">Nocardioides mangrovi</name>
    <dbReference type="NCBI Taxonomy" id="2874580"/>
    <lineage>
        <taxon>Bacteria</taxon>
        <taxon>Bacillati</taxon>
        <taxon>Actinomycetota</taxon>
        <taxon>Actinomycetes</taxon>
        <taxon>Propionibacteriales</taxon>
        <taxon>Nocardioidaceae</taxon>
        <taxon>Nocardioides</taxon>
    </lineage>
</organism>
<evidence type="ECO:0000256" key="1">
    <source>
        <dbReference type="SAM" id="Phobius"/>
    </source>
</evidence>
<dbReference type="Pfam" id="PF06750">
    <property type="entry name" value="A24_N_bact"/>
    <property type="match status" value="1"/>
</dbReference>
<feature type="transmembrane region" description="Helical" evidence="1">
    <location>
        <begin position="132"/>
        <end position="152"/>
    </location>
</feature>
<evidence type="ECO:0000313" key="4">
    <source>
        <dbReference type="EMBL" id="MBZ5740796.1"/>
    </source>
</evidence>
<feature type="transmembrane region" description="Helical" evidence="1">
    <location>
        <begin position="240"/>
        <end position="263"/>
    </location>
</feature>
<dbReference type="EMBL" id="JAIQZJ010000011">
    <property type="protein sequence ID" value="MBZ5740033.1"/>
    <property type="molecule type" value="Genomic_DNA"/>
</dbReference>
<feature type="domain" description="Prepilin peptidase A24 N-terminal" evidence="2">
    <location>
        <begin position="17"/>
        <end position="99"/>
    </location>
</feature>
<keyword evidence="1" id="KW-0472">Membrane</keyword>
<feature type="transmembrane region" description="Helical" evidence="1">
    <location>
        <begin position="107"/>
        <end position="125"/>
    </location>
</feature>
<proteinExistence type="predicted"/>
<reference evidence="4 5" key="1">
    <citation type="submission" date="2021-09" db="EMBL/GenBank/DDBJ databases">
        <title>Whole genome sequence of Nocardioides sp. GBK3QG-3.</title>
        <authorList>
            <person name="Tuo L."/>
        </authorList>
    </citation>
    <scope>NUCLEOTIDE SEQUENCE [LARGE SCALE GENOMIC DNA]</scope>
    <source>
        <strain evidence="4 5">GBK3QG-3</strain>
    </source>
</reference>
<evidence type="ECO:0000313" key="3">
    <source>
        <dbReference type="EMBL" id="MBZ5740033.1"/>
    </source>
</evidence>
<sequence>MTDPAVPITVWVGLVTVLGLATGSFLNVVVHRVPAGVSVVRPPSSCPACGHVVRARDNVPVLSWLALGGRCRDCRAAIPVRYPLVEAGTAALFAIVTVRVGQTQGPTVLVASLLVAAACVALALIDQAHGRLPFSITGVAAVAAAATLAVGWRLGQVSGTAVAGGIAVWLVVYGGIWLGSAGRGMGLGDVALAPLLGAVLGAVGIGSAIVGLAAGFVLGALAGTVLMLRGRARRGTRIAHGPFLVVGAGFGLLWGGALASAYLDLVGLT</sequence>
<dbReference type="EMBL" id="JAIQZJ010000017">
    <property type="protein sequence ID" value="MBZ5740796.1"/>
    <property type="molecule type" value="Genomic_DNA"/>
</dbReference>
<dbReference type="InterPro" id="IPR010627">
    <property type="entry name" value="Prepilin_pept_A24_N"/>
</dbReference>
<feature type="transmembrane region" description="Helical" evidence="1">
    <location>
        <begin position="209"/>
        <end position="228"/>
    </location>
</feature>
<keyword evidence="5" id="KW-1185">Reference proteome</keyword>
<name>A0ABS7UJF7_9ACTN</name>
<dbReference type="RefSeq" id="WP_224124388.1">
    <property type="nucleotide sequence ID" value="NZ_JAIQZJ010000011.1"/>
</dbReference>
<gene>
    <name evidence="3" type="ORF">K8U61_17795</name>
    <name evidence="4" type="ORF">K8U61_21680</name>
</gene>
<dbReference type="PANTHER" id="PTHR30487:SF0">
    <property type="entry name" value="PREPILIN LEADER PEPTIDASE_N-METHYLTRANSFERASE-RELATED"/>
    <property type="match status" value="1"/>
</dbReference>
<accession>A0ABS7UJF7</accession>
<keyword evidence="1" id="KW-0812">Transmembrane</keyword>
<comment type="caution">
    <text evidence="4">The sequence shown here is derived from an EMBL/GenBank/DDBJ whole genome shotgun (WGS) entry which is preliminary data.</text>
</comment>
<protein>
    <submittedName>
        <fullName evidence="4">Prepilin peptidase</fullName>
    </submittedName>
</protein>
<evidence type="ECO:0000259" key="2">
    <source>
        <dbReference type="Pfam" id="PF06750"/>
    </source>
</evidence>
<feature type="transmembrane region" description="Helical" evidence="1">
    <location>
        <begin position="6"/>
        <end position="30"/>
    </location>
</feature>
<evidence type="ECO:0000313" key="5">
    <source>
        <dbReference type="Proteomes" id="UP000780875"/>
    </source>
</evidence>
<dbReference type="Proteomes" id="UP000780875">
    <property type="component" value="Unassembled WGS sequence"/>
</dbReference>
<keyword evidence="1" id="KW-1133">Transmembrane helix</keyword>